<dbReference type="RefSeq" id="XP_035381480.1">
    <property type="nucleotide sequence ID" value="XM_035525587.1"/>
</dbReference>
<reference evidence="6" key="1">
    <citation type="journal article" date="2014" name="Science">
        <title>Nonhuman genetics. Genomic basis for the convergent evolution of electric organs.</title>
        <authorList>
            <person name="Gallant J.R."/>
            <person name="Traeger L.L."/>
            <person name="Volkening J.D."/>
            <person name="Moffett H."/>
            <person name="Chen P.H."/>
            <person name="Novina C.D."/>
            <person name="Phillips G.N.Jr."/>
            <person name="Anand R."/>
            <person name="Wells G.B."/>
            <person name="Pinch M."/>
            <person name="Guth R."/>
            <person name="Unguez G.A."/>
            <person name="Albert J.S."/>
            <person name="Zakon H.H."/>
            <person name="Samanta M.P."/>
            <person name="Sussman M.R."/>
        </authorList>
    </citation>
    <scope>NUCLEOTIDE SEQUENCE [LARGE SCALE GENOMIC DNA]</scope>
</reference>
<proteinExistence type="inferred from homology"/>
<reference evidence="5" key="4">
    <citation type="submission" date="2025-08" db="UniProtKB">
        <authorList>
            <consortium name="Ensembl"/>
        </authorList>
    </citation>
    <scope>IDENTIFICATION</scope>
</reference>
<dbReference type="RefSeq" id="XP_026877632.2">
    <property type="nucleotide sequence ID" value="XM_027021831.2"/>
</dbReference>
<feature type="coiled-coil region" evidence="3">
    <location>
        <begin position="93"/>
        <end position="141"/>
    </location>
</feature>
<evidence type="ECO:0000256" key="2">
    <source>
        <dbReference type="ARBA" id="ARBA00023054"/>
    </source>
</evidence>
<dbReference type="Ensembl" id="ENSEEET00000037027.2">
    <property type="protein sequence ID" value="ENSEEEP00000036600.2"/>
    <property type="gene ID" value="ENSEEEG00000017380.2"/>
</dbReference>
<dbReference type="AlphaFoldDB" id="A0A4W4GJZ3"/>
<dbReference type="KEGG" id="eee:113584730"/>
<evidence type="ECO:0000256" key="4">
    <source>
        <dbReference type="SAM" id="MobiDB-lite"/>
    </source>
</evidence>
<reference evidence="6" key="2">
    <citation type="journal article" date="2017" name="Sci. Adv.">
        <title>A tail of two voltages: Proteomic comparison of the three electric organs of the electric eel.</title>
        <authorList>
            <person name="Traeger L.L."/>
            <person name="Sabat G."/>
            <person name="Barrett-Wilt G.A."/>
            <person name="Wells G.B."/>
            <person name="Sussman M.R."/>
        </authorList>
    </citation>
    <scope>NUCLEOTIDE SEQUENCE [LARGE SCALE GENOMIC DNA]</scope>
</reference>
<evidence type="ECO:0000256" key="3">
    <source>
        <dbReference type="SAM" id="Coils"/>
    </source>
</evidence>
<dbReference type="GeneTree" id="ENSGT00390000018570"/>
<dbReference type="PANTHER" id="PTHR19232:SF1">
    <property type="entry name" value="CEREBELLAR DEGENERATION-RELATED PROTEIN 2"/>
    <property type="match status" value="1"/>
</dbReference>
<dbReference type="InterPro" id="IPR026079">
    <property type="entry name" value="CDR2"/>
</dbReference>
<reference evidence="5" key="3">
    <citation type="submission" date="2020-05" db="EMBL/GenBank/DDBJ databases">
        <title>Electrophorus electricus (electric eel) genome, fEleEle1, primary haplotype.</title>
        <authorList>
            <person name="Myers G."/>
            <person name="Meyer A."/>
            <person name="Fedrigo O."/>
            <person name="Formenti G."/>
            <person name="Rhie A."/>
            <person name="Tracey A."/>
            <person name="Sims Y."/>
            <person name="Jarvis E.D."/>
        </authorList>
    </citation>
    <scope>NUCLEOTIDE SEQUENCE [LARGE SCALE GENOMIC DNA]</scope>
</reference>
<keyword evidence="2 3" id="KW-0175">Coiled coil</keyword>
<name>A0A4W4GJZ3_ELEEL</name>
<dbReference type="GeneID" id="113584730"/>
<dbReference type="CTD" id="100148175"/>
<feature type="region of interest" description="Disordered" evidence="4">
    <location>
        <begin position="285"/>
        <end position="306"/>
    </location>
</feature>
<feature type="coiled-coil region" evidence="3">
    <location>
        <begin position="220"/>
        <end position="264"/>
    </location>
</feature>
<dbReference type="OMA" id="GCRARQK"/>
<evidence type="ECO:0000256" key="1">
    <source>
        <dbReference type="ARBA" id="ARBA00009019"/>
    </source>
</evidence>
<protein>
    <recommendedName>
        <fullName evidence="7">Cerebellar degeneration-related protein 2-like</fullName>
    </recommendedName>
</protein>
<sequence>MLAGVMVEEDFDRAGAEQLWRSRKDLEHDLHLAAELGKTLLERNHELEQGLQEMYTTNHEQLQEIEYLNKQVDLLRQMNDHHVKVYEHLDVASRDLEKNNHSLRLENRAAQGKIQSLTETIDGLQAHMEVLQRQVEELKVVQAQCSRRERVEARWSLAAHSVSCLKELYDLHEEAALTSESREERSWPGLDPAQLAEEKSCLWDTLRSLQVQLAAERKLREASEHVTEETEQEKQDLEQRLAQLQRSERRQAELEAEVDELRQLWRSESLCARGADALLLGAVFFPSEEEEEPEEEDEEEPERLPRGHVWAEELRRGHERTCARRATRAGSRRGVSLLSEVDAQYSALQAQYEELLQRSRRSHDALSHKAVQTPAAHACTRPHGSTHELYQPEYKALFEEIFTCIQKTKEDLRENRSTSSQEH</sequence>
<keyword evidence="6" id="KW-1185">Reference proteome</keyword>
<organism evidence="5 6">
    <name type="scientific">Electrophorus electricus</name>
    <name type="common">Electric eel</name>
    <name type="synonym">Gymnotus electricus</name>
    <dbReference type="NCBI Taxonomy" id="8005"/>
    <lineage>
        <taxon>Eukaryota</taxon>
        <taxon>Metazoa</taxon>
        <taxon>Chordata</taxon>
        <taxon>Craniata</taxon>
        <taxon>Vertebrata</taxon>
        <taxon>Euteleostomi</taxon>
        <taxon>Actinopterygii</taxon>
        <taxon>Neopterygii</taxon>
        <taxon>Teleostei</taxon>
        <taxon>Ostariophysi</taxon>
        <taxon>Gymnotiformes</taxon>
        <taxon>Gymnotoidei</taxon>
        <taxon>Gymnotidae</taxon>
        <taxon>Electrophorus</taxon>
    </lineage>
</organism>
<comment type="similarity">
    <text evidence="1">Belongs to the CDR2 family.</text>
</comment>
<dbReference type="STRING" id="8005.ENSEEEP00000036600"/>
<evidence type="ECO:0008006" key="7">
    <source>
        <dbReference type="Google" id="ProtNLM"/>
    </source>
</evidence>
<dbReference type="PANTHER" id="PTHR19232">
    <property type="entry name" value="CENTROCORTIN FAMILY MEMBER"/>
    <property type="match status" value="1"/>
</dbReference>
<accession>A0A4W4GJZ3</accession>
<reference evidence="5" key="5">
    <citation type="submission" date="2025-09" db="UniProtKB">
        <authorList>
            <consortium name="Ensembl"/>
        </authorList>
    </citation>
    <scope>IDENTIFICATION</scope>
</reference>
<evidence type="ECO:0000313" key="6">
    <source>
        <dbReference type="Proteomes" id="UP000314983"/>
    </source>
</evidence>
<dbReference type="Proteomes" id="UP000314983">
    <property type="component" value="Chromosome 4"/>
</dbReference>
<feature type="compositionally biased region" description="Acidic residues" evidence="4">
    <location>
        <begin position="287"/>
        <end position="301"/>
    </location>
</feature>
<evidence type="ECO:0000313" key="5">
    <source>
        <dbReference type="Ensembl" id="ENSEEEP00000036600.2"/>
    </source>
</evidence>
<gene>
    <name evidence="5" type="primary">cdr2a</name>
</gene>
<dbReference type="RefSeq" id="XP_026877633.2">
    <property type="nucleotide sequence ID" value="XM_027021832.2"/>
</dbReference>